<evidence type="ECO:0000256" key="5">
    <source>
        <dbReference type="ARBA" id="ARBA00023237"/>
    </source>
</evidence>
<dbReference type="GO" id="GO:0019867">
    <property type="term" value="C:outer membrane"/>
    <property type="evidence" value="ECO:0007669"/>
    <property type="project" value="InterPro"/>
</dbReference>
<keyword evidence="4" id="KW-0472">Membrane</keyword>
<dbReference type="AlphaFoldDB" id="A0A498RC44"/>
<keyword evidence="9" id="KW-1185">Reference proteome</keyword>
<feature type="chain" id="PRO_5019864839" evidence="6">
    <location>
        <begin position="28"/>
        <end position="579"/>
    </location>
</feature>
<dbReference type="InterPro" id="IPR010827">
    <property type="entry name" value="BamA/TamA_POTRA"/>
</dbReference>
<feature type="signal peptide" evidence="6">
    <location>
        <begin position="1"/>
        <end position="27"/>
    </location>
</feature>
<dbReference type="PANTHER" id="PTHR12815:SF47">
    <property type="entry name" value="TRANSLOCATION AND ASSEMBLY MODULE SUBUNIT TAMA"/>
    <property type="match status" value="1"/>
</dbReference>
<evidence type="ECO:0000259" key="7">
    <source>
        <dbReference type="PROSITE" id="PS51779"/>
    </source>
</evidence>
<organism evidence="8 9">
    <name type="scientific">Lucifera butyrica</name>
    <dbReference type="NCBI Taxonomy" id="1351585"/>
    <lineage>
        <taxon>Bacteria</taxon>
        <taxon>Bacillati</taxon>
        <taxon>Bacillota</taxon>
        <taxon>Negativicutes</taxon>
        <taxon>Veillonellales</taxon>
        <taxon>Veillonellaceae</taxon>
        <taxon>Lucifera</taxon>
    </lineage>
</organism>
<evidence type="ECO:0000256" key="4">
    <source>
        <dbReference type="ARBA" id="ARBA00023136"/>
    </source>
</evidence>
<dbReference type="InterPro" id="IPR000184">
    <property type="entry name" value="Bac_surfAg_D15"/>
</dbReference>
<evidence type="ECO:0000256" key="6">
    <source>
        <dbReference type="SAM" id="SignalP"/>
    </source>
</evidence>
<keyword evidence="3 6" id="KW-0732">Signal</keyword>
<dbReference type="Pfam" id="PF07244">
    <property type="entry name" value="POTRA"/>
    <property type="match status" value="3"/>
</dbReference>
<dbReference type="EMBL" id="UPPP01000067">
    <property type="protein sequence ID" value="VBB06718.1"/>
    <property type="molecule type" value="Genomic_DNA"/>
</dbReference>
<evidence type="ECO:0000313" key="9">
    <source>
        <dbReference type="Proteomes" id="UP000277811"/>
    </source>
</evidence>
<gene>
    <name evidence="8" type="ORF">LUCI_1954</name>
</gene>
<sequence length="579" mass="64539">MKKKIYLGWFAVAFLITVFSAGNFAYASDYTGKTIIDVKIAGEQTVPANSIMAVVRIKPGNLFDPEKIHQDLQSIYEMGDIYNVTANFTDVPEGVKVTYVVTENPVLKNVVFKGNTKVSMDQLKSVITLSKGRAINTKTWNENARAIEQDYHNKGYILAKVSDLAMDPDGTLTVSINEGTVEGIVIKGNEKTKPYVITREMKLKAGEPFNAGDAKRSLQKIYNLGFFEDVNMKLNPGREPNAVVPEVDVKEQKTGNFLIGGGYSQTDGFGVYYGIGDSNFKGTGNKVNLTFQHGISSEAGTGWDFSYTNPWMDDKQTSFSVDLFNSVNEWNDYGYDGSSTTLRSDYYRRSKGFSLSLGRPQGEYVRYNIKFTNRKDTYQEYISGPVNYLTDTDYSDYLKNNFGIVHSMTLSRVYDTRDNIFDPTEGKRVFLSSEFAGNVFGGQFDYNKYTLQASQYFKVGSKQTLALATTAGYATGNVPDISKFYVGGIDTLRGYKDEEFTGKEMFTATIEYRYPIVKKVEGVLFTDAGNAWEGDYSVGGLKYDIGAGVLVNTPIGPIRLYMAYGDEGIRYQFGFGGQF</sequence>
<keyword evidence="5" id="KW-0998">Cell outer membrane</keyword>
<dbReference type="Gene3D" id="3.10.20.310">
    <property type="entry name" value="membrane protein fhac"/>
    <property type="match status" value="3"/>
</dbReference>
<feature type="domain" description="POTRA" evidence="7">
    <location>
        <begin position="105"/>
        <end position="179"/>
    </location>
</feature>
<dbReference type="OrthoDB" id="9776356at2"/>
<evidence type="ECO:0000256" key="2">
    <source>
        <dbReference type="ARBA" id="ARBA00022692"/>
    </source>
</evidence>
<evidence type="ECO:0000313" key="8">
    <source>
        <dbReference type="EMBL" id="VBB06718.1"/>
    </source>
</evidence>
<comment type="subcellular location">
    <subcellularLocation>
        <location evidence="1">Membrane</location>
    </subcellularLocation>
</comment>
<dbReference type="InterPro" id="IPR034746">
    <property type="entry name" value="POTRA"/>
</dbReference>
<dbReference type="Gene3D" id="2.40.160.50">
    <property type="entry name" value="membrane protein fhac: a member of the omp85/tpsb transporter family"/>
    <property type="match status" value="1"/>
</dbReference>
<accession>A0A498RC44</accession>
<protein>
    <submittedName>
        <fullName evidence="8">Surface antigen variable number</fullName>
    </submittedName>
</protein>
<proteinExistence type="predicted"/>
<name>A0A498RC44_9FIRM</name>
<dbReference type="PANTHER" id="PTHR12815">
    <property type="entry name" value="SORTING AND ASSEMBLY MACHINERY SAMM50 PROTEIN FAMILY MEMBER"/>
    <property type="match status" value="1"/>
</dbReference>
<dbReference type="InterPro" id="IPR039910">
    <property type="entry name" value="D15-like"/>
</dbReference>
<evidence type="ECO:0000256" key="1">
    <source>
        <dbReference type="ARBA" id="ARBA00004370"/>
    </source>
</evidence>
<evidence type="ECO:0000256" key="3">
    <source>
        <dbReference type="ARBA" id="ARBA00022729"/>
    </source>
</evidence>
<reference evidence="8 9" key="1">
    <citation type="submission" date="2018-06" db="EMBL/GenBank/DDBJ databases">
        <authorList>
            <person name="Strepis N."/>
        </authorList>
    </citation>
    <scope>NUCLEOTIDE SEQUENCE [LARGE SCALE GENOMIC DNA]</scope>
    <source>
        <strain evidence="8">LUCI</strain>
    </source>
</reference>
<dbReference type="PROSITE" id="PS51779">
    <property type="entry name" value="POTRA"/>
    <property type="match status" value="1"/>
</dbReference>
<dbReference type="Pfam" id="PF01103">
    <property type="entry name" value="Omp85"/>
    <property type="match status" value="1"/>
</dbReference>
<keyword evidence="2" id="KW-0812">Transmembrane</keyword>
<dbReference type="Proteomes" id="UP000277811">
    <property type="component" value="Unassembled WGS sequence"/>
</dbReference>
<dbReference type="RefSeq" id="WP_122627664.1">
    <property type="nucleotide sequence ID" value="NZ_UPPP01000067.1"/>
</dbReference>